<dbReference type="Gene3D" id="3.90.1140.10">
    <property type="entry name" value="Cyclic phosphodiesterase"/>
    <property type="match status" value="1"/>
</dbReference>
<dbReference type="Proteomes" id="UP000199409">
    <property type="component" value="Unassembled WGS sequence"/>
</dbReference>
<dbReference type="SUPFAM" id="SSF55144">
    <property type="entry name" value="LigT-like"/>
    <property type="match status" value="1"/>
</dbReference>
<dbReference type="OrthoDB" id="5540889at2"/>
<dbReference type="GO" id="GO:0016874">
    <property type="term" value="F:ligase activity"/>
    <property type="evidence" value="ECO:0007669"/>
    <property type="project" value="UniProtKB-KW"/>
</dbReference>
<dbReference type="RefSeq" id="WP_092348589.1">
    <property type="nucleotide sequence ID" value="NZ_FNQN01000007.1"/>
</dbReference>
<evidence type="ECO:0000313" key="2">
    <source>
        <dbReference type="Proteomes" id="UP000199409"/>
    </source>
</evidence>
<evidence type="ECO:0000313" key="1">
    <source>
        <dbReference type="EMBL" id="SEA53027.1"/>
    </source>
</evidence>
<dbReference type="Pfam" id="PF13563">
    <property type="entry name" value="2_5_RNA_ligase2"/>
    <property type="match status" value="1"/>
</dbReference>
<name>A0A1H4BY91_9BACT</name>
<gene>
    <name evidence="1" type="ORF">SAMN05660420_02334</name>
</gene>
<proteinExistence type="predicted"/>
<dbReference type="InterPro" id="IPR009097">
    <property type="entry name" value="Cyclic_Pdiesterase"/>
</dbReference>
<keyword evidence="2" id="KW-1185">Reference proteome</keyword>
<organism evidence="1 2">
    <name type="scientific">Desulfuromusa kysingii</name>
    <dbReference type="NCBI Taxonomy" id="37625"/>
    <lineage>
        <taxon>Bacteria</taxon>
        <taxon>Pseudomonadati</taxon>
        <taxon>Thermodesulfobacteriota</taxon>
        <taxon>Desulfuromonadia</taxon>
        <taxon>Desulfuromonadales</taxon>
        <taxon>Geopsychrobacteraceae</taxon>
        <taxon>Desulfuromusa</taxon>
    </lineage>
</organism>
<reference evidence="1 2" key="1">
    <citation type="submission" date="2016-10" db="EMBL/GenBank/DDBJ databases">
        <authorList>
            <person name="de Groot N.N."/>
        </authorList>
    </citation>
    <scope>NUCLEOTIDE SEQUENCE [LARGE SCALE GENOMIC DNA]</scope>
    <source>
        <strain evidence="1 2">DSM 7343</strain>
    </source>
</reference>
<sequence length="205" mass="23690">MFADFLNFETTFPTELLDFSEWHKGIKYFGFWAIEISDPACQDKIRAYQEYLSGKLHPCYRRQPHMTLVTSGLLADHHFHQDLMTQQVDQIEKNHFESFSLQLSGCNSFAACPYLSVRDPLGKLDSIRACLNQISAEYDTDRYTPHVTLGFYNKAYKTAAMVKKFSALSSNDIEFTANELVFAQYETRDLQGPYQVLHRIKLDSS</sequence>
<accession>A0A1H4BY91</accession>
<dbReference type="AlphaFoldDB" id="A0A1H4BY91"/>
<protein>
    <submittedName>
        <fullName evidence="1">2'-5' RNA ligase</fullName>
    </submittedName>
</protein>
<dbReference type="EMBL" id="FNQN01000007">
    <property type="protein sequence ID" value="SEA53027.1"/>
    <property type="molecule type" value="Genomic_DNA"/>
</dbReference>
<keyword evidence="1" id="KW-0436">Ligase</keyword>